<name>A0ABR6NDX5_9SPHN</name>
<dbReference type="Proteomes" id="UP001138540">
    <property type="component" value="Unassembled WGS sequence"/>
</dbReference>
<sequence>MKRFLPPLQPFGLGIAALALTAIPSSAHAATEPPHLKAAIIYNIIRFVDLRPPSGRVVLCVPGNEPLADALQVYDGRNVAGGRLEVRVVKRTAWSVDCRIAYVAPGSAGPAGNAPPPATLLIGEGSDFLDRQGSVAIVSFGRQIGFEVNLTAGARAGAVFSSRLLRLARAVKD</sequence>
<gene>
    <name evidence="2" type="ORF">HNP60_001415</name>
</gene>
<evidence type="ECO:0000313" key="2">
    <source>
        <dbReference type="EMBL" id="MBB5985441.1"/>
    </source>
</evidence>
<dbReference type="RefSeq" id="WP_184151851.1">
    <property type="nucleotide sequence ID" value="NZ_JACHKA010000001.1"/>
</dbReference>
<proteinExistence type="predicted"/>
<feature type="chain" id="PRO_5045478581" description="DUF4154 domain-containing protein" evidence="1">
    <location>
        <begin position="30"/>
        <end position="173"/>
    </location>
</feature>
<dbReference type="EMBL" id="JACHKA010000001">
    <property type="protein sequence ID" value="MBB5985441.1"/>
    <property type="molecule type" value="Genomic_DNA"/>
</dbReference>
<comment type="caution">
    <text evidence="2">The sequence shown here is derived from an EMBL/GenBank/DDBJ whole genome shotgun (WGS) entry which is preliminary data.</text>
</comment>
<evidence type="ECO:0000256" key="1">
    <source>
        <dbReference type="SAM" id="SignalP"/>
    </source>
</evidence>
<dbReference type="InterPro" id="IPR025293">
    <property type="entry name" value="YfiR/HmsC-like"/>
</dbReference>
<accession>A0ABR6NDX5</accession>
<protein>
    <recommendedName>
        <fullName evidence="4">DUF4154 domain-containing protein</fullName>
    </recommendedName>
</protein>
<evidence type="ECO:0008006" key="4">
    <source>
        <dbReference type="Google" id="ProtNLM"/>
    </source>
</evidence>
<keyword evidence="1" id="KW-0732">Signal</keyword>
<dbReference type="Pfam" id="PF13689">
    <property type="entry name" value="DUF4154"/>
    <property type="match status" value="1"/>
</dbReference>
<organism evidence="2 3">
    <name type="scientific">Sphingobium lignivorans</name>
    <dbReference type="NCBI Taxonomy" id="2735886"/>
    <lineage>
        <taxon>Bacteria</taxon>
        <taxon>Pseudomonadati</taxon>
        <taxon>Pseudomonadota</taxon>
        <taxon>Alphaproteobacteria</taxon>
        <taxon>Sphingomonadales</taxon>
        <taxon>Sphingomonadaceae</taxon>
        <taxon>Sphingobium</taxon>
    </lineage>
</organism>
<evidence type="ECO:0000313" key="3">
    <source>
        <dbReference type="Proteomes" id="UP001138540"/>
    </source>
</evidence>
<feature type="signal peptide" evidence="1">
    <location>
        <begin position="1"/>
        <end position="29"/>
    </location>
</feature>
<keyword evidence="3" id="KW-1185">Reference proteome</keyword>
<reference evidence="2 3" key="1">
    <citation type="submission" date="2020-08" db="EMBL/GenBank/DDBJ databases">
        <title>Exploring microbial biodiversity for novel pathways involved in the catabolism of aromatic compounds derived from lignin.</title>
        <authorList>
            <person name="Elkins J."/>
        </authorList>
    </citation>
    <scope>NUCLEOTIDE SEQUENCE [LARGE SCALE GENOMIC DNA]</scope>
    <source>
        <strain evidence="2 3">B1D3A</strain>
    </source>
</reference>